<keyword evidence="5 6" id="KW-0238">DNA-binding</keyword>
<reference evidence="8 9" key="1">
    <citation type="submission" date="2021-06" db="EMBL/GenBank/DDBJ databases">
        <title>Bacillus sp. RD4P76, an endophyte from a halophyte.</title>
        <authorList>
            <person name="Sun J.-Q."/>
        </authorList>
    </citation>
    <scope>NUCLEOTIDE SEQUENCE [LARGE SCALE GENOMIC DNA]</scope>
    <source>
        <strain evidence="8 9">JCM 17098</strain>
    </source>
</reference>
<evidence type="ECO:0000256" key="2">
    <source>
        <dbReference type="ARBA" id="ARBA00022741"/>
    </source>
</evidence>
<keyword evidence="4 6" id="KW-0175">Coiled coil</keyword>
<evidence type="ECO:0000256" key="4">
    <source>
        <dbReference type="ARBA" id="ARBA00023054"/>
    </source>
</evidence>
<feature type="coiled-coil region" evidence="6">
    <location>
        <begin position="231"/>
        <end position="472"/>
    </location>
</feature>
<dbReference type="SMART" id="SM00968">
    <property type="entry name" value="SMC_hinge"/>
    <property type="match status" value="1"/>
</dbReference>
<dbReference type="PANTHER" id="PTHR43977">
    <property type="entry name" value="STRUCTURAL MAINTENANCE OF CHROMOSOMES PROTEIN 3"/>
    <property type="match status" value="1"/>
</dbReference>
<dbReference type="SUPFAM" id="SSF57997">
    <property type="entry name" value="Tropomyosin"/>
    <property type="match status" value="1"/>
</dbReference>
<accession>A0ABS6JNZ5</accession>
<feature type="binding site" evidence="6">
    <location>
        <begin position="32"/>
        <end position="39"/>
    </location>
    <ligand>
        <name>ATP</name>
        <dbReference type="ChEBI" id="CHEBI:30616"/>
    </ligand>
</feature>
<dbReference type="Pfam" id="PF02463">
    <property type="entry name" value="SMC_N"/>
    <property type="match status" value="1"/>
</dbReference>
<dbReference type="HAMAP" id="MF_01894">
    <property type="entry name" value="Smc_prok"/>
    <property type="match status" value="1"/>
</dbReference>
<protein>
    <recommendedName>
        <fullName evidence="6">Chromosome partition protein Smc</fullName>
    </recommendedName>
</protein>
<evidence type="ECO:0000256" key="6">
    <source>
        <dbReference type="HAMAP-Rule" id="MF_01894"/>
    </source>
</evidence>
<evidence type="ECO:0000313" key="9">
    <source>
        <dbReference type="Proteomes" id="UP000790580"/>
    </source>
</evidence>
<proteinExistence type="inferred from homology"/>
<comment type="domain">
    <text evidence="6">Contains large globular domains required for ATP hydrolysis at each terminus and a third globular domain forming a flexible hinge near the middle of the molecule. These domains are separated by coiled-coil structures.</text>
</comment>
<organism evidence="8 9">
    <name type="scientific">Evansella alkalicola</name>
    <dbReference type="NCBI Taxonomy" id="745819"/>
    <lineage>
        <taxon>Bacteria</taxon>
        <taxon>Bacillati</taxon>
        <taxon>Bacillota</taxon>
        <taxon>Bacilli</taxon>
        <taxon>Bacillales</taxon>
        <taxon>Bacillaceae</taxon>
        <taxon>Evansella</taxon>
    </lineage>
</organism>
<dbReference type="CDD" id="cd03278">
    <property type="entry name" value="ABC_SMC_barmotin"/>
    <property type="match status" value="2"/>
</dbReference>
<evidence type="ECO:0000259" key="7">
    <source>
        <dbReference type="SMART" id="SM00968"/>
    </source>
</evidence>
<dbReference type="Gene3D" id="3.30.70.1620">
    <property type="match status" value="1"/>
</dbReference>
<name>A0ABS6JNZ5_9BACI</name>
<dbReference type="InterPro" id="IPR010935">
    <property type="entry name" value="SMC_hinge"/>
</dbReference>
<dbReference type="Proteomes" id="UP000790580">
    <property type="component" value="Unassembled WGS sequence"/>
</dbReference>
<comment type="subcellular location">
    <subcellularLocation>
        <location evidence="6">Cytoplasm</location>
    </subcellularLocation>
</comment>
<comment type="subunit">
    <text evidence="6">Homodimer.</text>
</comment>
<evidence type="ECO:0000256" key="1">
    <source>
        <dbReference type="ARBA" id="ARBA00022490"/>
    </source>
</evidence>
<dbReference type="PIRSF" id="PIRSF005719">
    <property type="entry name" value="SMC"/>
    <property type="match status" value="1"/>
</dbReference>
<evidence type="ECO:0000256" key="5">
    <source>
        <dbReference type="ARBA" id="ARBA00023125"/>
    </source>
</evidence>
<dbReference type="SUPFAM" id="SSF75553">
    <property type="entry name" value="Smc hinge domain"/>
    <property type="match status" value="1"/>
</dbReference>
<feature type="coiled-coil region" evidence="6">
    <location>
        <begin position="764"/>
        <end position="868"/>
    </location>
</feature>
<feature type="coiled-coil region" evidence="6">
    <location>
        <begin position="995"/>
        <end position="1032"/>
    </location>
</feature>
<dbReference type="InterPro" id="IPR011890">
    <property type="entry name" value="SMC_prok"/>
</dbReference>
<keyword evidence="3 6" id="KW-0067">ATP-binding</keyword>
<dbReference type="InterPro" id="IPR003395">
    <property type="entry name" value="RecF/RecN/SMC_N"/>
</dbReference>
<gene>
    <name evidence="6 8" type="primary">smc</name>
    <name evidence="8" type="ORF">KS407_02395</name>
</gene>
<keyword evidence="9" id="KW-1185">Reference proteome</keyword>
<dbReference type="InterPro" id="IPR036277">
    <property type="entry name" value="SMC_hinge_sf"/>
</dbReference>
<comment type="similarity">
    <text evidence="6">Belongs to the SMC family.</text>
</comment>
<dbReference type="Pfam" id="PF06470">
    <property type="entry name" value="SMC_hinge"/>
    <property type="match status" value="1"/>
</dbReference>
<keyword evidence="2 6" id="KW-0547">Nucleotide-binding</keyword>
<dbReference type="InterPro" id="IPR024704">
    <property type="entry name" value="SMC"/>
</dbReference>
<dbReference type="Gene3D" id="1.20.1060.20">
    <property type="match status" value="1"/>
</dbReference>
<dbReference type="InterPro" id="IPR027417">
    <property type="entry name" value="P-loop_NTPase"/>
</dbReference>
<comment type="caution">
    <text evidence="8">The sequence shown here is derived from an EMBL/GenBank/DDBJ whole genome shotgun (WGS) entry which is preliminary data.</text>
</comment>
<evidence type="ECO:0000256" key="3">
    <source>
        <dbReference type="ARBA" id="ARBA00022840"/>
    </source>
</evidence>
<dbReference type="NCBIfam" id="TIGR02168">
    <property type="entry name" value="SMC_prok_B"/>
    <property type="match status" value="1"/>
</dbReference>
<evidence type="ECO:0000313" key="8">
    <source>
        <dbReference type="EMBL" id="MBU9720287.1"/>
    </source>
</evidence>
<comment type="function">
    <text evidence="6">Required for chromosome condensation and partitioning.</text>
</comment>
<feature type="domain" description="SMC hinge" evidence="7">
    <location>
        <begin position="519"/>
        <end position="638"/>
    </location>
</feature>
<dbReference type="RefSeq" id="WP_088075724.1">
    <property type="nucleotide sequence ID" value="NZ_JAHQCR010000016.1"/>
</dbReference>
<dbReference type="Gene3D" id="3.40.50.300">
    <property type="entry name" value="P-loop containing nucleotide triphosphate hydrolases"/>
    <property type="match status" value="2"/>
</dbReference>
<dbReference type="EMBL" id="JAHQCR010000016">
    <property type="protein sequence ID" value="MBU9720287.1"/>
    <property type="molecule type" value="Genomic_DNA"/>
</dbReference>
<sequence length="1189" mass="137855">MFLKRLDLVGFKSFADRLSIDFVSGVTAVVGPNGSGKSNISDAIRWVLGEQSAKNLRGAKMEDIIFSGSESRAPLNMAEITLVLDNEDQHLSIDYSEVAVTRRVYRSGDSEYLINKQPCRLKDIVDLFMDSGLGKEAFSIIGQGRVEEILSSKSEERRSIFEEAAGVLKYKHRKLKSEKKLDDTQDNLNRVKDILYELETQVEPLKEQASVAKEYLEKKSELKEFEVGVLAKEIEQLHVKWSEEKEQLELLQDKESGYQATVKKREAELERLRSDMNLIDESINDLQDILLKTSEELEKQEGQKEVWKERKKNFSQHKEQYLEEITELKQQKEQLSEELQEQMEQLRIFKEKTRSTRQQLVDHQSKLEELEQNTVDRLEQLKSDYIEWLNEKATQQNESRYIEEQLSKQREKRQRLERDNREVIEKRDDINESLAVAREEWTDAKQLINDKLQAYQDKKRLLEKEEGQAQKKETLLYEAYRHVQQLKSRKEVLEEMQNEYSGFFQGVKEILKERDRQFKEIKGAVAELVHVPKEYENAIDIALGAAQQHVVVENEQTGRKAIQFLKQRKLGRATFLPMDVIKPRNIPSADLNLVRQQNGFIGMAKDLVKFDGQFDQVMSHLLGNIIIAKDMKSANDLARAARYRFRVVTLDGDVINPGGAMTGGSMKQKQSQILGRQQELERVTSKLVQLERDSDTLQGDVSSSKDQIRLLQEQIRVLQQEGEQIREEEQLKKSRLNELELAAGNVNERLKLYDMEKNEFVAELHEKENRLKVLADSIKLCEEKIVALDDKIKKLSRQQEDEKTTKETLSSQITETKIQLAKEEEQLHYSQENYRRIEKSLENVSKTLELKENEYFQLEREMSSQSEDADTIDTVIERRRTEKDQTINLISKRRSERLAIQQEHDDGERELKEHKRQLKFVSSSLHETEVRVNRLDVDLDNRLNKLEGEYELSFEAAKSQYPLHVELEEGRKKVKLIKMAIDELGSVNVGAIEEYDRVKERFEFLTEQKQDLEDAKATLHQVISEMDEEMTKRFKETFEQIQSHFHEVFKELFGGGQADLILSNPEDLLNTGVEIVAQPPGKKLQHLALLSGGERALTAIALLFSILKVRPVPFCVLDEVEAALDEANVVRFAQYLKDFSHETQFIVVTHRKGTMEEADVLYGVTMQESGVSKLMSVRLEESKELVGVK</sequence>
<feature type="coiled-coil region" evidence="6">
    <location>
        <begin position="673"/>
        <end position="731"/>
    </location>
</feature>
<keyword evidence="1 6" id="KW-0963">Cytoplasm</keyword>
<dbReference type="SUPFAM" id="SSF52540">
    <property type="entry name" value="P-loop containing nucleoside triphosphate hydrolases"/>
    <property type="match status" value="1"/>
</dbReference>